<comment type="function">
    <text evidence="8">Nucleotidyltransferase involved in the post-translational modification of proteins. It can catalyze the addition of adenosine monophosphate (AMP) or uridine monophosphate (UMP) to a protein, resulting in modifications known as AMPylation and UMPylation.</text>
</comment>
<feature type="binding site" evidence="8">
    <location>
        <position position="232"/>
    </location>
    <ligand>
        <name>Mg(2+)</name>
        <dbReference type="ChEBI" id="CHEBI:18420"/>
    </ligand>
</feature>
<accession>A0A0G3GYI1</accession>
<evidence type="ECO:0000256" key="6">
    <source>
        <dbReference type="ARBA" id="ARBA00022840"/>
    </source>
</evidence>
<evidence type="ECO:0000313" key="9">
    <source>
        <dbReference type="EMBL" id="AKK06191.1"/>
    </source>
</evidence>
<dbReference type="EC" id="2.7.7.108" evidence="8"/>
<evidence type="ECO:0000256" key="8">
    <source>
        <dbReference type="HAMAP-Rule" id="MF_00692"/>
    </source>
</evidence>
<dbReference type="GO" id="GO:0030145">
    <property type="term" value="F:manganese ion binding"/>
    <property type="evidence" value="ECO:0007669"/>
    <property type="project" value="UniProtKB-UniRule"/>
</dbReference>
<name>A0A0G3GYI1_9CORY</name>
<dbReference type="AlphaFoldDB" id="A0A0G3GYI1"/>
<feature type="binding site" evidence="8">
    <location>
        <position position="161"/>
    </location>
    <ligand>
        <name>ATP</name>
        <dbReference type="ChEBI" id="CHEBI:30616"/>
    </ligand>
</feature>
<comment type="catalytic activity">
    <reaction evidence="8">
        <text>L-threonyl-[protein] + ATP = 3-O-(5'-adenylyl)-L-threonyl-[protein] + diphosphate</text>
        <dbReference type="Rhea" id="RHEA:54292"/>
        <dbReference type="Rhea" id="RHEA-COMP:11060"/>
        <dbReference type="Rhea" id="RHEA-COMP:13847"/>
        <dbReference type="ChEBI" id="CHEBI:30013"/>
        <dbReference type="ChEBI" id="CHEBI:30616"/>
        <dbReference type="ChEBI" id="CHEBI:33019"/>
        <dbReference type="ChEBI" id="CHEBI:138113"/>
        <dbReference type="EC" id="2.7.7.108"/>
    </reaction>
</comment>
<keyword evidence="10" id="KW-1185">Reference proteome</keyword>
<keyword evidence="3 8" id="KW-0548">Nucleotidyltransferase</keyword>
<comment type="similarity">
    <text evidence="1 8">Belongs to the SELO family.</text>
</comment>
<feature type="binding site" evidence="8">
    <location>
        <position position="76"/>
    </location>
    <ligand>
        <name>ATP</name>
        <dbReference type="ChEBI" id="CHEBI:30616"/>
    </ligand>
</feature>
<reference evidence="9 10" key="1">
    <citation type="journal article" date="2015" name="Genome Announc.">
        <title>Complete Genome Sequence of the Type Strain Corynebacterium mustelae DSM 45274, Isolated from Various Tissues of a Male Ferret with Lethal Sepsis.</title>
        <authorList>
            <person name="Ruckert C."/>
            <person name="Eimer J."/>
            <person name="Winkler A."/>
            <person name="Tauch A."/>
        </authorList>
    </citation>
    <scope>NUCLEOTIDE SEQUENCE [LARGE SCALE GENOMIC DNA]</scope>
    <source>
        <strain evidence="9 10">DSM 45274</strain>
    </source>
</reference>
<gene>
    <name evidence="8" type="primary">ydiU</name>
    <name evidence="8" type="synonym">selO</name>
    <name evidence="9" type="ORF">CMUST_09375</name>
</gene>
<feature type="binding site" evidence="8">
    <location>
        <position position="111"/>
    </location>
    <ligand>
        <name>ATP</name>
        <dbReference type="ChEBI" id="CHEBI:30616"/>
    </ligand>
</feature>
<feature type="binding site" evidence="8">
    <location>
        <position position="168"/>
    </location>
    <ligand>
        <name>ATP</name>
        <dbReference type="ChEBI" id="CHEBI:30616"/>
    </ligand>
</feature>
<evidence type="ECO:0000256" key="1">
    <source>
        <dbReference type="ARBA" id="ARBA00009747"/>
    </source>
</evidence>
<comment type="catalytic activity">
    <reaction evidence="8">
        <text>L-tyrosyl-[protein] + UTP = O-(5'-uridylyl)-L-tyrosyl-[protein] + diphosphate</text>
        <dbReference type="Rhea" id="RHEA:83887"/>
        <dbReference type="Rhea" id="RHEA-COMP:10136"/>
        <dbReference type="Rhea" id="RHEA-COMP:20238"/>
        <dbReference type="ChEBI" id="CHEBI:33019"/>
        <dbReference type="ChEBI" id="CHEBI:46398"/>
        <dbReference type="ChEBI" id="CHEBI:46858"/>
        <dbReference type="ChEBI" id="CHEBI:90602"/>
    </reaction>
</comment>
<sequence>MNPHVELKHDLATTLPWLVSPARLVDFPQLVAEVVNAPLGEELNISIGQLHKTLAMPGHAMAYSGHQFGQFVPLLGDGRAVLLGELEVDGRLFDLHVKGSGRTVFSRGGDGLAPLGPMLREFLLSEALHGLGVATSRSLAVFQTGAQVQRRQAEPGALLVRVADCHIRVGSFQFAALRGVEEVAALADYVIARYFPGVDYVGLLSQIVRRQAVTVAKWMRFGFVHGVLNSDNTTISGETIDFGPCAFTDVFDSAAVFSSIDTAGRYRFGNQPSMVGWNIARLAESLIPLIGVTAAEDAVREFGTQYRRAFYGELAAALGLGWDGSVGVMSELIDDFLVIMQAERRDITLTFRQLAEQHESCDFDPGWLMRWRACDPDLEQMQRINPVYIARNHLVEKALSDMTEFHSLWQALRNPTIRRPGWERFEQPTPEDFGDYVTYCGT</sequence>
<proteinExistence type="inferred from homology"/>
<feature type="binding site" evidence="8">
    <location>
        <position position="241"/>
    </location>
    <ligand>
        <name>Mg(2+)</name>
        <dbReference type="ChEBI" id="CHEBI:18420"/>
    </ligand>
</feature>
<keyword evidence="2 8" id="KW-0808">Transferase</keyword>
<dbReference type="STRING" id="571915.CMUST_09375"/>
<dbReference type="PATRIC" id="fig|571915.4.peg.1985"/>
<dbReference type="EC" id="2.7.7.-" evidence="8"/>
<comment type="cofactor">
    <cofactor evidence="8">
        <name>Mg(2+)</name>
        <dbReference type="ChEBI" id="CHEBI:18420"/>
    </cofactor>
    <cofactor evidence="8">
        <name>Mn(2+)</name>
        <dbReference type="ChEBI" id="CHEBI:29035"/>
    </cofactor>
</comment>
<dbReference type="Proteomes" id="UP000035199">
    <property type="component" value="Chromosome"/>
</dbReference>
<keyword evidence="4 8" id="KW-0479">Metal-binding</keyword>
<dbReference type="HAMAP" id="MF_00692">
    <property type="entry name" value="SelO"/>
    <property type="match status" value="1"/>
</dbReference>
<comment type="catalytic activity">
    <reaction evidence="8">
        <text>L-tyrosyl-[protein] + ATP = O-(5'-adenylyl)-L-tyrosyl-[protein] + diphosphate</text>
        <dbReference type="Rhea" id="RHEA:54288"/>
        <dbReference type="Rhea" id="RHEA-COMP:10136"/>
        <dbReference type="Rhea" id="RHEA-COMP:13846"/>
        <dbReference type="ChEBI" id="CHEBI:30616"/>
        <dbReference type="ChEBI" id="CHEBI:33019"/>
        <dbReference type="ChEBI" id="CHEBI:46858"/>
        <dbReference type="ChEBI" id="CHEBI:83624"/>
        <dbReference type="EC" id="2.7.7.108"/>
    </reaction>
</comment>
<dbReference type="GO" id="GO:0005524">
    <property type="term" value="F:ATP binding"/>
    <property type="evidence" value="ECO:0007669"/>
    <property type="project" value="UniProtKB-UniRule"/>
</dbReference>
<feature type="active site" description="Proton acceptor" evidence="8">
    <location>
        <position position="231"/>
    </location>
</feature>
<evidence type="ECO:0000313" key="10">
    <source>
        <dbReference type="Proteomes" id="UP000035199"/>
    </source>
</evidence>
<evidence type="ECO:0000256" key="7">
    <source>
        <dbReference type="ARBA" id="ARBA00022842"/>
    </source>
</evidence>
<evidence type="ECO:0000256" key="4">
    <source>
        <dbReference type="ARBA" id="ARBA00022723"/>
    </source>
</evidence>
<comment type="catalytic activity">
    <reaction evidence="8">
        <text>L-seryl-[protein] + ATP = 3-O-(5'-adenylyl)-L-seryl-[protein] + diphosphate</text>
        <dbReference type="Rhea" id="RHEA:58120"/>
        <dbReference type="Rhea" id="RHEA-COMP:9863"/>
        <dbReference type="Rhea" id="RHEA-COMP:15073"/>
        <dbReference type="ChEBI" id="CHEBI:29999"/>
        <dbReference type="ChEBI" id="CHEBI:30616"/>
        <dbReference type="ChEBI" id="CHEBI:33019"/>
        <dbReference type="ChEBI" id="CHEBI:142516"/>
        <dbReference type="EC" id="2.7.7.108"/>
    </reaction>
</comment>
<dbReference type="GO" id="GO:0070733">
    <property type="term" value="F:AMPylase activity"/>
    <property type="evidence" value="ECO:0007669"/>
    <property type="project" value="UniProtKB-EC"/>
</dbReference>
<keyword evidence="8" id="KW-0464">Manganese</keyword>
<dbReference type="GO" id="GO:0000287">
    <property type="term" value="F:magnesium ion binding"/>
    <property type="evidence" value="ECO:0007669"/>
    <property type="project" value="UniProtKB-UniRule"/>
</dbReference>
<reference evidence="10" key="2">
    <citation type="submission" date="2015-05" db="EMBL/GenBank/DDBJ databases">
        <title>Complete genome sequence of Corynebacterium mustelae DSM 45274, isolated from various tissues of a male ferret with lethal sepsis.</title>
        <authorList>
            <person name="Ruckert C."/>
            <person name="Albersmeier A."/>
            <person name="Winkler A."/>
            <person name="Tauch A."/>
        </authorList>
    </citation>
    <scope>NUCLEOTIDE SEQUENCE [LARGE SCALE GENOMIC DNA]</scope>
    <source>
        <strain evidence="10">DSM 45274</strain>
    </source>
</reference>
<comment type="catalytic activity">
    <reaction evidence="8">
        <text>L-seryl-[protein] + UTP = O-(5'-uridylyl)-L-seryl-[protein] + diphosphate</text>
        <dbReference type="Rhea" id="RHEA:64604"/>
        <dbReference type="Rhea" id="RHEA-COMP:9863"/>
        <dbReference type="Rhea" id="RHEA-COMP:16635"/>
        <dbReference type="ChEBI" id="CHEBI:29999"/>
        <dbReference type="ChEBI" id="CHEBI:33019"/>
        <dbReference type="ChEBI" id="CHEBI:46398"/>
        <dbReference type="ChEBI" id="CHEBI:156051"/>
    </reaction>
</comment>
<dbReference type="OrthoDB" id="9776281at2"/>
<evidence type="ECO:0000256" key="3">
    <source>
        <dbReference type="ARBA" id="ARBA00022695"/>
    </source>
</evidence>
<feature type="binding site" evidence="8">
    <location>
        <position position="79"/>
    </location>
    <ligand>
        <name>ATP</name>
        <dbReference type="ChEBI" id="CHEBI:30616"/>
    </ligand>
</feature>
<evidence type="ECO:0000256" key="5">
    <source>
        <dbReference type="ARBA" id="ARBA00022741"/>
    </source>
</evidence>
<feature type="binding site" evidence="8">
    <location>
        <position position="98"/>
    </location>
    <ligand>
        <name>ATP</name>
        <dbReference type="ChEBI" id="CHEBI:30616"/>
    </ligand>
</feature>
<dbReference type="InterPro" id="IPR003846">
    <property type="entry name" value="SelO"/>
</dbReference>
<keyword evidence="5 8" id="KW-0547">Nucleotide-binding</keyword>
<keyword evidence="6 8" id="KW-0067">ATP-binding</keyword>
<dbReference type="Pfam" id="PF02696">
    <property type="entry name" value="SelO"/>
    <property type="match status" value="1"/>
</dbReference>
<dbReference type="RefSeq" id="WP_052844615.1">
    <property type="nucleotide sequence ID" value="NZ_CP011542.1"/>
</dbReference>
<feature type="binding site" evidence="8">
    <location>
        <position position="110"/>
    </location>
    <ligand>
        <name>ATP</name>
        <dbReference type="ChEBI" id="CHEBI:30616"/>
    </ligand>
</feature>
<dbReference type="PANTHER" id="PTHR32057:SF14">
    <property type="entry name" value="PROTEIN ADENYLYLTRANSFERASE SELO, MITOCHONDRIAL"/>
    <property type="match status" value="1"/>
</dbReference>
<dbReference type="KEGG" id="cmv:CMUST_09375"/>
<evidence type="ECO:0000256" key="2">
    <source>
        <dbReference type="ARBA" id="ARBA00022679"/>
    </source>
</evidence>
<dbReference type="EMBL" id="CP011542">
    <property type="protein sequence ID" value="AKK06191.1"/>
    <property type="molecule type" value="Genomic_DNA"/>
</dbReference>
<dbReference type="PANTHER" id="PTHR32057">
    <property type="entry name" value="PROTEIN ADENYLYLTRANSFERASE SELO, MITOCHONDRIAL"/>
    <property type="match status" value="1"/>
</dbReference>
<protein>
    <recommendedName>
        <fullName evidence="8">Protein nucleotidyltransferase YdiU</fullName>
        <ecNumber evidence="8">2.7.7.-</ecNumber>
    </recommendedName>
    <alternativeName>
        <fullName evidence="8">Protein adenylyltransferase YdiU</fullName>
        <ecNumber evidence="8">2.7.7.108</ecNumber>
    </alternativeName>
    <alternativeName>
        <fullName evidence="8">Protein uridylyltransferase YdiU</fullName>
        <ecNumber evidence="8">2.7.7.-</ecNumber>
    </alternativeName>
</protein>
<feature type="binding site" evidence="8">
    <location>
        <position position="78"/>
    </location>
    <ligand>
        <name>ATP</name>
        <dbReference type="ChEBI" id="CHEBI:30616"/>
    </ligand>
</feature>
<organism evidence="9 10">
    <name type="scientific">Corynebacterium mustelae</name>
    <dbReference type="NCBI Taxonomy" id="571915"/>
    <lineage>
        <taxon>Bacteria</taxon>
        <taxon>Bacillati</taxon>
        <taxon>Actinomycetota</taxon>
        <taxon>Actinomycetes</taxon>
        <taxon>Mycobacteriales</taxon>
        <taxon>Corynebacteriaceae</taxon>
        <taxon>Corynebacterium</taxon>
    </lineage>
</organism>
<keyword evidence="7 8" id="KW-0460">Magnesium</keyword>
<feature type="binding site" evidence="8">
    <location>
        <position position="241"/>
    </location>
    <ligand>
        <name>ATP</name>
        <dbReference type="ChEBI" id="CHEBI:30616"/>
    </ligand>
</feature>
<comment type="catalytic activity">
    <reaction evidence="8">
        <text>L-histidyl-[protein] + UTP = N(tele)-(5'-uridylyl)-L-histidyl-[protein] + diphosphate</text>
        <dbReference type="Rhea" id="RHEA:83891"/>
        <dbReference type="Rhea" id="RHEA-COMP:9745"/>
        <dbReference type="Rhea" id="RHEA-COMP:20239"/>
        <dbReference type="ChEBI" id="CHEBI:29979"/>
        <dbReference type="ChEBI" id="CHEBI:33019"/>
        <dbReference type="ChEBI" id="CHEBI:46398"/>
        <dbReference type="ChEBI" id="CHEBI:233474"/>
    </reaction>
</comment>